<accession>A0A7M7PH38</accession>
<feature type="region of interest" description="Disordered" evidence="6">
    <location>
        <begin position="67"/>
        <end position="120"/>
    </location>
</feature>
<dbReference type="GO" id="GO:0000981">
    <property type="term" value="F:DNA-binding transcription factor activity, RNA polymerase II-specific"/>
    <property type="evidence" value="ECO:0000318"/>
    <property type="project" value="GO_Central"/>
</dbReference>
<evidence type="ECO:0000256" key="2">
    <source>
        <dbReference type="ARBA" id="ARBA00022833"/>
    </source>
</evidence>
<reference evidence="8" key="2">
    <citation type="submission" date="2021-01" db="UniProtKB">
        <authorList>
            <consortium name="EnsemblMetazoa"/>
        </authorList>
    </citation>
    <scope>IDENTIFICATION</scope>
</reference>
<name>A0A7M7PH38_STRPU</name>
<keyword evidence="9" id="KW-1185">Reference proteome</keyword>
<evidence type="ECO:0000256" key="5">
    <source>
        <dbReference type="PROSITE-ProRule" id="PRU00070"/>
    </source>
</evidence>
<dbReference type="FunFam" id="4.10.1040.10:FF:000001">
    <property type="entry name" value="doublesex- and mab-3-related transcription factor 1"/>
    <property type="match status" value="1"/>
</dbReference>
<evidence type="ECO:0000256" key="1">
    <source>
        <dbReference type="ARBA" id="ARBA00022723"/>
    </source>
</evidence>
<evidence type="ECO:0000313" key="9">
    <source>
        <dbReference type="Proteomes" id="UP000007110"/>
    </source>
</evidence>
<dbReference type="Pfam" id="PF00751">
    <property type="entry name" value="DM"/>
    <property type="match status" value="1"/>
</dbReference>
<keyword evidence="2 5" id="KW-0862">Zinc</keyword>
<feature type="domain" description="DM" evidence="7">
    <location>
        <begin position="23"/>
        <end position="70"/>
    </location>
</feature>
<evidence type="ECO:0000259" key="7">
    <source>
        <dbReference type="PROSITE" id="PS50809"/>
    </source>
</evidence>
<feature type="compositionally biased region" description="Polar residues" evidence="6">
    <location>
        <begin position="378"/>
        <end position="387"/>
    </location>
</feature>
<organism evidence="8 9">
    <name type="scientific">Strongylocentrotus purpuratus</name>
    <name type="common">Purple sea urchin</name>
    <dbReference type="NCBI Taxonomy" id="7668"/>
    <lineage>
        <taxon>Eukaryota</taxon>
        <taxon>Metazoa</taxon>
        <taxon>Echinodermata</taxon>
        <taxon>Eleutherozoa</taxon>
        <taxon>Echinozoa</taxon>
        <taxon>Echinoidea</taxon>
        <taxon>Euechinoidea</taxon>
        <taxon>Echinacea</taxon>
        <taxon>Camarodonta</taxon>
        <taxon>Echinidea</taxon>
        <taxon>Strongylocentrotidae</taxon>
        <taxon>Strongylocentrotus</taxon>
    </lineage>
</organism>
<dbReference type="InParanoid" id="A0A7M7PH38"/>
<dbReference type="EnsemblMetazoa" id="XM_030995783">
    <property type="protein sequence ID" value="XP_030851643"/>
    <property type="gene ID" value="LOC115928510"/>
</dbReference>
<proteinExistence type="predicted"/>
<dbReference type="SMR" id="A0A7M7PH38"/>
<dbReference type="InterPro" id="IPR026607">
    <property type="entry name" value="DMRT"/>
</dbReference>
<dbReference type="PROSITE" id="PS40000">
    <property type="entry name" value="DM_1"/>
    <property type="match status" value="1"/>
</dbReference>
<reference evidence="9" key="1">
    <citation type="submission" date="2015-02" db="EMBL/GenBank/DDBJ databases">
        <title>Genome sequencing for Strongylocentrotus purpuratus.</title>
        <authorList>
            <person name="Murali S."/>
            <person name="Liu Y."/>
            <person name="Vee V."/>
            <person name="English A."/>
            <person name="Wang M."/>
            <person name="Skinner E."/>
            <person name="Han Y."/>
            <person name="Muzny D.M."/>
            <person name="Worley K.C."/>
            <person name="Gibbs R.A."/>
        </authorList>
    </citation>
    <scope>NUCLEOTIDE SEQUENCE</scope>
</reference>
<dbReference type="InterPro" id="IPR001275">
    <property type="entry name" value="DM_DNA-bd"/>
</dbReference>
<dbReference type="AlphaFoldDB" id="A0A7M7PH38"/>
<dbReference type="PROSITE" id="PS50809">
    <property type="entry name" value="DM_2"/>
    <property type="match status" value="1"/>
</dbReference>
<dbReference type="GO" id="GO:0007548">
    <property type="term" value="P:sex differentiation"/>
    <property type="evidence" value="ECO:0000318"/>
    <property type="project" value="GO_Central"/>
</dbReference>
<dbReference type="RefSeq" id="XP_030851643.1">
    <property type="nucleotide sequence ID" value="XM_030995783.1"/>
</dbReference>
<dbReference type="PANTHER" id="PTHR12322">
    <property type="entry name" value="DOUBLESEX AND MAB-3 RELATED TRANSCRIPTION FACTOR DMRT"/>
    <property type="match status" value="1"/>
</dbReference>
<feature type="compositionally biased region" description="Basic and acidic residues" evidence="6">
    <location>
        <begin position="98"/>
        <end position="109"/>
    </location>
</feature>
<dbReference type="SUPFAM" id="SSF82927">
    <property type="entry name" value="Cysteine-rich DNA binding domain, (DM domain)"/>
    <property type="match status" value="1"/>
</dbReference>
<dbReference type="GO" id="GO:0000978">
    <property type="term" value="F:RNA polymerase II cis-regulatory region sequence-specific DNA binding"/>
    <property type="evidence" value="ECO:0000318"/>
    <property type="project" value="GO_Central"/>
</dbReference>
<evidence type="ECO:0000256" key="3">
    <source>
        <dbReference type="ARBA" id="ARBA00023125"/>
    </source>
</evidence>
<keyword evidence="1 5" id="KW-0479">Metal-binding</keyword>
<sequence>MPGHKVLPKHQPSVRRVVRTPKCARCRNHGVVSCLKGHKRFCRWRDCRCTNCLLVVERQRVMAAQVALRRQQSSDQGSGNGAGKAPGSDTASGGRGGVDGRKRSAKDVSPEELSNSKRKLAEIGAEASRLKERVKRLSSTAARGRFHGSIARDILEGHRGKPGRLSSRVPNRPVIFLPPLVSERMRKRRAFADKELETTMLQRECQWTLMLAYAAGDKTLAPFASNPVSYFDVGRTGNQDAHKGHLGAMGTRLENLNQARETMTKGSEASWKGSLGGDERLRCGVGEVPTLSPGVAERVAASYMRTMNPLMMSSVPQTPFKQDHRVGPGQFPVNSYPHSAQTTVVMNEKPYDRTREDTYLHASKALTLSKGERRTGDESLSSSSQDGTELDNRPEDVEYVIPRSGDSDADLGCVSPDHDGNRNGQELGQKGGEGPSGAPGVVVVQSSYETKRQAPKSYLAFSIESLLKK</sequence>
<dbReference type="SMART" id="SM00301">
    <property type="entry name" value="DM"/>
    <property type="match status" value="1"/>
</dbReference>
<dbReference type="Proteomes" id="UP000007110">
    <property type="component" value="Unassembled WGS sequence"/>
</dbReference>
<evidence type="ECO:0000256" key="6">
    <source>
        <dbReference type="SAM" id="MobiDB-lite"/>
    </source>
</evidence>
<feature type="DNA-binding region" description="DM" evidence="5">
    <location>
        <begin position="23"/>
        <end position="70"/>
    </location>
</feature>
<dbReference type="GO" id="GO:0005634">
    <property type="term" value="C:nucleus"/>
    <property type="evidence" value="ECO:0000318"/>
    <property type="project" value="GO_Central"/>
</dbReference>
<comment type="subcellular location">
    <subcellularLocation>
        <location evidence="5">Nucleus</location>
    </subcellularLocation>
</comment>
<evidence type="ECO:0000256" key="4">
    <source>
        <dbReference type="ARBA" id="ARBA00023242"/>
    </source>
</evidence>
<keyword evidence="4 5" id="KW-0539">Nucleus</keyword>
<dbReference type="OrthoDB" id="6162476at2759"/>
<dbReference type="PANTHER" id="PTHR12322:SF53">
    <property type="entry name" value="DOUBLESEX-MAB RELATED 11E"/>
    <property type="match status" value="1"/>
</dbReference>
<dbReference type="GO" id="GO:0006357">
    <property type="term" value="P:regulation of transcription by RNA polymerase II"/>
    <property type="evidence" value="ECO:0000318"/>
    <property type="project" value="GO_Central"/>
</dbReference>
<dbReference type="Gene3D" id="4.10.1040.10">
    <property type="entry name" value="DM DNA-binding domain"/>
    <property type="match status" value="1"/>
</dbReference>
<dbReference type="InterPro" id="IPR036407">
    <property type="entry name" value="DM_DNA-bd_sf"/>
</dbReference>
<dbReference type="GO" id="GO:0046872">
    <property type="term" value="F:metal ion binding"/>
    <property type="evidence" value="ECO:0007669"/>
    <property type="project" value="UniProtKB-KW"/>
</dbReference>
<evidence type="ECO:0000313" key="8">
    <source>
        <dbReference type="EnsemblMetazoa" id="XP_030851643"/>
    </source>
</evidence>
<feature type="region of interest" description="Disordered" evidence="6">
    <location>
        <begin position="363"/>
        <end position="441"/>
    </location>
</feature>
<dbReference type="GeneID" id="115928510"/>
<dbReference type="KEGG" id="spu:115928510"/>
<keyword evidence="3 5" id="KW-0238">DNA-binding</keyword>
<dbReference type="OMA" id="QRECQWT"/>
<protein>
    <recommendedName>
        <fullName evidence="7">DM domain-containing protein</fullName>
    </recommendedName>
</protein>